<evidence type="ECO:0000313" key="2">
    <source>
        <dbReference type="Proteomes" id="UP001162501"/>
    </source>
</evidence>
<sequence>MLKASLQPSLLEPLFPPRVSWMPGSLHPQEQYLGARGSGQEGGSVHPRLCSDLITHLGLHLPGPSEETSWDASGSSSPGREERGASGCCSQAHGPAPRGTDSLAFHVWSM</sequence>
<proteinExistence type="predicted"/>
<evidence type="ECO:0000313" key="1">
    <source>
        <dbReference type="EMBL" id="CAN0303560.1"/>
    </source>
</evidence>
<protein>
    <submittedName>
        <fullName evidence="1">Uncharacterized protein</fullName>
    </submittedName>
</protein>
<dbReference type="Proteomes" id="UP001162501">
    <property type="component" value="Chromosome 25"/>
</dbReference>
<reference evidence="1" key="1">
    <citation type="submission" date="2023-05" db="EMBL/GenBank/DDBJ databases">
        <authorList>
            <consortium name="ELIXIR-Norway"/>
        </authorList>
    </citation>
    <scope>NUCLEOTIDE SEQUENCE</scope>
</reference>
<reference evidence="1" key="2">
    <citation type="submission" date="2025-03" db="EMBL/GenBank/DDBJ databases">
        <authorList>
            <consortium name="ELIXIR-Norway"/>
            <consortium name="Elixir Norway"/>
        </authorList>
    </citation>
    <scope>NUCLEOTIDE SEQUENCE</scope>
</reference>
<gene>
    <name evidence="1" type="ORF">MRATA1EN22A_LOCUS15270</name>
</gene>
<accession>A0AC59Z875</accession>
<dbReference type="EMBL" id="OX596109">
    <property type="protein sequence ID" value="CAN0303560.1"/>
    <property type="molecule type" value="Genomic_DNA"/>
</dbReference>
<organism evidence="1 2">
    <name type="scientific">Rangifer tarandus platyrhynchus</name>
    <name type="common">Svalbard reindeer</name>
    <dbReference type="NCBI Taxonomy" id="3082113"/>
    <lineage>
        <taxon>Eukaryota</taxon>
        <taxon>Metazoa</taxon>
        <taxon>Chordata</taxon>
        <taxon>Craniata</taxon>
        <taxon>Vertebrata</taxon>
        <taxon>Euteleostomi</taxon>
        <taxon>Mammalia</taxon>
        <taxon>Eutheria</taxon>
        <taxon>Laurasiatheria</taxon>
        <taxon>Artiodactyla</taxon>
        <taxon>Ruminantia</taxon>
        <taxon>Pecora</taxon>
        <taxon>Cervidae</taxon>
        <taxon>Odocoileinae</taxon>
        <taxon>Rangifer</taxon>
    </lineage>
</organism>
<name>A0AC59Z875_RANTA</name>